<dbReference type="Proteomes" id="UP000325333">
    <property type="component" value="Unassembled WGS sequence"/>
</dbReference>
<accession>A0A5B0KYD5</accession>
<sequence>MKYNTRKTYFSCSIDSWRDYHFLYKTLPMQSHEHSRTKAYNDMLFCKAN</sequence>
<evidence type="ECO:0000313" key="2">
    <source>
        <dbReference type="Proteomes" id="UP000325333"/>
    </source>
</evidence>
<organism evidence="1 2">
    <name type="scientific">Azospirillum argentinense</name>
    <dbReference type="NCBI Taxonomy" id="2970906"/>
    <lineage>
        <taxon>Bacteria</taxon>
        <taxon>Pseudomonadati</taxon>
        <taxon>Pseudomonadota</taxon>
        <taxon>Alphaproteobacteria</taxon>
        <taxon>Rhodospirillales</taxon>
        <taxon>Azospirillaceae</taxon>
        <taxon>Azospirillum</taxon>
    </lineage>
</organism>
<comment type="caution">
    <text evidence="1">The sequence shown here is derived from an EMBL/GenBank/DDBJ whole genome shotgun (WGS) entry which is preliminary data.</text>
</comment>
<gene>
    <name evidence="1" type="ORF">FH063_003824</name>
</gene>
<evidence type="ECO:0000313" key="1">
    <source>
        <dbReference type="EMBL" id="KAA1056951.1"/>
    </source>
</evidence>
<proteinExistence type="predicted"/>
<dbReference type="EMBL" id="VEWN01000003">
    <property type="protein sequence ID" value="KAA1056951.1"/>
    <property type="molecule type" value="Genomic_DNA"/>
</dbReference>
<dbReference type="AlphaFoldDB" id="A0A5B0KYD5"/>
<protein>
    <submittedName>
        <fullName evidence="1">Uncharacterized protein</fullName>
    </submittedName>
</protein>
<reference evidence="1 2" key="1">
    <citation type="submission" date="2019-07" db="EMBL/GenBank/DDBJ databases">
        <title>Genome sequencing of the stress-tolerant strain Azospirillum brasilense Az19.</title>
        <authorList>
            <person name="Maroniche G.A."/>
            <person name="Garcia J.E."/>
            <person name="Pagnussat L."/>
            <person name="Amenta M."/>
            <person name="Creus C.M."/>
        </authorList>
    </citation>
    <scope>NUCLEOTIDE SEQUENCE [LARGE SCALE GENOMIC DNA]</scope>
    <source>
        <strain evidence="1 2">Az19</strain>
    </source>
</reference>
<name>A0A5B0KYD5_9PROT</name>